<dbReference type="RefSeq" id="WP_135282928.1">
    <property type="nucleotide sequence ID" value="NZ_SRIO01000037.1"/>
</dbReference>
<evidence type="ECO:0000313" key="2">
    <source>
        <dbReference type="EMBL" id="TFZ81199.1"/>
    </source>
</evidence>
<dbReference type="Proteomes" id="UP000297890">
    <property type="component" value="Unassembled WGS sequence"/>
</dbReference>
<organism evidence="2 3">
    <name type="scientific">Candidatus Macondimonas diazotrophica</name>
    <dbReference type="NCBI Taxonomy" id="2305248"/>
    <lineage>
        <taxon>Bacteria</taxon>
        <taxon>Pseudomonadati</taxon>
        <taxon>Pseudomonadota</taxon>
        <taxon>Gammaproteobacteria</taxon>
        <taxon>Chromatiales</taxon>
        <taxon>Ectothiorhodospiraceae</taxon>
        <taxon>Candidatus Macondimonas</taxon>
    </lineage>
</organism>
<comment type="caution">
    <text evidence="2">The sequence shown here is derived from an EMBL/GenBank/DDBJ whole genome shotgun (WGS) entry which is preliminary data.</text>
</comment>
<name>A0A4Z0F735_9GAMM</name>
<sequence length="130" mass="15272">MTDNQEVQQSRRGRKPANVARADDERTQYLKAKYGSRWYRYDKVRVIVNHGSRPDLTQEFFGFDDLHYLIRMNEEAVIPRVIYDMIMDCKKIDFVQAPADPSNPSAIQPINEIVRPVWNVQFLGEEDLPE</sequence>
<protein>
    <submittedName>
        <fullName evidence="2">Uncharacterized protein</fullName>
    </submittedName>
</protein>
<feature type="compositionally biased region" description="Polar residues" evidence="1">
    <location>
        <begin position="1"/>
        <end position="10"/>
    </location>
</feature>
<evidence type="ECO:0000313" key="3">
    <source>
        <dbReference type="Proteomes" id="UP000297890"/>
    </source>
</evidence>
<proteinExistence type="predicted"/>
<feature type="region of interest" description="Disordered" evidence="1">
    <location>
        <begin position="1"/>
        <end position="22"/>
    </location>
</feature>
<dbReference type="EMBL" id="SRIO01000037">
    <property type="protein sequence ID" value="TFZ81199.1"/>
    <property type="molecule type" value="Genomic_DNA"/>
</dbReference>
<evidence type="ECO:0000256" key="1">
    <source>
        <dbReference type="SAM" id="MobiDB-lite"/>
    </source>
</evidence>
<accession>A0A4Z0F735</accession>
<reference evidence="2 3" key="1">
    <citation type="journal article" date="2019" name="ISME J.">
        <title>Candidatus Macondimonas diazotrophica, a novel gammaproteobacterial genus dominating crude-oil-contaminated coastal sediments.</title>
        <authorList>
            <person name="Karthikeyan S."/>
            <person name="Konstantinidis K."/>
        </authorList>
    </citation>
    <scope>NUCLEOTIDE SEQUENCE [LARGE SCALE GENOMIC DNA]</scope>
    <source>
        <strain evidence="2 3">KTK01</strain>
    </source>
</reference>
<dbReference type="AlphaFoldDB" id="A0A4Z0F735"/>
<keyword evidence="3" id="KW-1185">Reference proteome</keyword>
<gene>
    <name evidence="2" type="ORF">E4680_13400</name>
</gene>